<evidence type="ECO:0000313" key="2">
    <source>
        <dbReference type="EMBL" id="KAA0969848.1"/>
    </source>
</evidence>
<evidence type="ECO:0000259" key="1">
    <source>
        <dbReference type="PROSITE" id="PS50994"/>
    </source>
</evidence>
<dbReference type="Gene3D" id="3.30.420.10">
    <property type="entry name" value="Ribonuclease H-like superfamily/Ribonuclease H"/>
    <property type="match status" value="1"/>
</dbReference>
<dbReference type="RefSeq" id="WP_149621184.1">
    <property type="nucleotide sequence ID" value="NZ_VOBL01000048.1"/>
</dbReference>
<dbReference type="SUPFAM" id="SSF53098">
    <property type="entry name" value="Ribonuclease H-like"/>
    <property type="match status" value="1"/>
</dbReference>
<proteinExistence type="predicted"/>
<accession>A0A5B0DTU0</accession>
<feature type="domain" description="Integrase catalytic" evidence="1">
    <location>
        <begin position="129"/>
        <end position="310"/>
    </location>
</feature>
<dbReference type="InterPro" id="IPR001584">
    <property type="entry name" value="Integrase_cat-core"/>
</dbReference>
<evidence type="ECO:0000313" key="3">
    <source>
        <dbReference type="Proteomes" id="UP000323856"/>
    </source>
</evidence>
<dbReference type="PANTHER" id="PTHR35004">
    <property type="entry name" value="TRANSPOSASE RV3428C-RELATED"/>
    <property type="match status" value="1"/>
</dbReference>
<dbReference type="GO" id="GO:0015074">
    <property type="term" value="P:DNA integration"/>
    <property type="evidence" value="ECO:0007669"/>
    <property type="project" value="InterPro"/>
</dbReference>
<dbReference type="Proteomes" id="UP000323856">
    <property type="component" value="Unassembled WGS sequence"/>
</dbReference>
<sequence length="349" mass="39421">MDYQTIMSLILKGRTYMEITASVGCSRRDVSAVKKAITTAGITADRFASMTAADVEQLFPDGRKTASQDYADPHFALVIEEIKHNRFFTLQQGWVKYLGSTSEQKKYSYSQYCELFNRFAAVTDVVATLQHEPGKAMFVDWVGPTLPIMDTVTGEVSKAYFFVASQPYSVLVFCQAFNNMKQEAWNQAHVKELAFIGGVPQLIVPDNARTATHKRTRADNEVVVTKSYRQLAEHYQKAIVPARSNLPRDKAHVERMVHAVESRVIGYLASQTWTSFEELNDAVQERLLDLNERLRRVNGSTRQEVFDAEEAALLQPLPDQPFESVEYKQLKVGRNTSPATTSTTRCHMS</sequence>
<dbReference type="AlphaFoldDB" id="A0A5B0DTU0"/>
<dbReference type="GO" id="GO:0003676">
    <property type="term" value="F:nucleic acid binding"/>
    <property type="evidence" value="ECO:0007669"/>
    <property type="project" value="InterPro"/>
</dbReference>
<dbReference type="NCBIfam" id="NF033546">
    <property type="entry name" value="transpos_IS21"/>
    <property type="match status" value="1"/>
</dbReference>
<dbReference type="PROSITE" id="PS50994">
    <property type="entry name" value="INTEGRASE"/>
    <property type="match status" value="1"/>
</dbReference>
<protein>
    <submittedName>
        <fullName evidence="2">IS21 family transposase</fullName>
    </submittedName>
</protein>
<dbReference type="EMBL" id="VOBL01000048">
    <property type="protein sequence ID" value="KAA0969848.1"/>
    <property type="molecule type" value="Genomic_DNA"/>
</dbReference>
<dbReference type="InterPro" id="IPR036397">
    <property type="entry name" value="RNaseH_sf"/>
</dbReference>
<comment type="caution">
    <text evidence="2">The sequence shown here is derived from an EMBL/GenBank/DDBJ whole genome shotgun (WGS) entry which is preliminary data.</text>
</comment>
<name>A0A5B0DTU0_9MICC</name>
<reference evidence="2 3" key="1">
    <citation type="submission" date="2019-07" db="EMBL/GenBank/DDBJ databases">
        <title>Analysis of the biochemical properties, biological activity and biotechnological potential of siderophores and biosurfactants produced by Antarctic psychrotolerant bacteria.</title>
        <authorList>
            <person name="Styczynski M."/>
            <person name="Krucon T."/>
            <person name="Decewicz P."/>
            <person name="Dziewit L."/>
        </authorList>
    </citation>
    <scope>NUCLEOTIDE SEQUENCE [LARGE SCALE GENOMIC DNA]</scope>
    <source>
        <strain evidence="2 3">ANT_H27</strain>
    </source>
</reference>
<dbReference type="OrthoDB" id="2065409at2"/>
<gene>
    <name evidence="2" type="ORF">FQ154_20565</name>
</gene>
<dbReference type="InterPro" id="IPR012337">
    <property type="entry name" value="RNaseH-like_sf"/>
</dbReference>
<organism evidence="2 3">
    <name type="scientific">Paeniglutamicibacter gangotriensis</name>
    <dbReference type="NCBI Taxonomy" id="254787"/>
    <lineage>
        <taxon>Bacteria</taxon>
        <taxon>Bacillati</taxon>
        <taxon>Actinomycetota</taxon>
        <taxon>Actinomycetes</taxon>
        <taxon>Micrococcales</taxon>
        <taxon>Micrococcaceae</taxon>
        <taxon>Paeniglutamicibacter</taxon>
    </lineage>
</organism>
<dbReference type="PANTHER" id="PTHR35004:SF8">
    <property type="entry name" value="TRANSPOSASE RV3428C-RELATED"/>
    <property type="match status" value="1"/>
</dbReference>